<evidence type="ECO:0000256" key="1">
    <source>
        <dbReference type="ARBA" id="ARBA00004613"/>
    </source>
</evidence>
<protein>
    <recommendedName>
        <fullName evidence="7">Bactericidal permeability-increasing protein</fullName>
        <shortName evidence="7">BPI</shortName>
    </recommendedName>
</protein>
<keyword evidence="7" id="KW-0929">Antimicrobial</keyword>
<dbReference type="Gene3D" id="3.15.10.10">
    <property type="entry name" value="Bactericidal permeability-increasing protein, domain 1"/>
    <property type="match status" value="1"/>
</dbReference>
<comment type="domain">
    <text evidence="7">The N-terminal region may be exposed to the interior of the granule, whereas the C-terminal portion may be embedded in the membrane. During phagocytosis and degranulation, proteases may be released and activated and cleave BPI at the junction of the N- and C-terminal portions of the molecule, providing controlled release of the N-terminal antibacterial fragment when bacteria are ingested.</text>
</comment>
<proteinExistence type="inferred from homology"/>
<organism evidence="11 12">
    <name type="scientific">Mola mola</name>
    <name type="common">Ocean sunfish</name>
    <name type="synonym">Tetraodon mola</name>
    <dbReference type="NCBI Taxonomy" id="94237"/>
    <lineage>
        <taxon>Eukaryota</taxon>
        <taxon>Metazoa</taxon>
        <taxon>Chordata</taxon>
        <taxon>Craniata</taxon>
        <taxon>Vertebrata</taxon>
        <taxon>Euteleostomi</taxon>
        <taxon>Actinopterygii</taxon>
        <taxon>Neopterygii</taxon>
        <taxon>Teleostei</taxon>
        <taxon>Neoteleostei</taxon>
        <taxon>Acanthomorphata</taxon>
        <taxon>Eupercaria</taxon>
        <taxon>Tetraodontiformes</taxon>
        <taxon>Molidae</taxon>
        <taxon>Mola</taxon>
    </lineage>
</organism>
<feature type="domain" description="Lipid-binding serum glycoprotein N-terminal" evidence="9">
    <location>
        <begin position="26"/>
        <end position="247"/>
    </location>
</feature>
<keyword evidence="12" id="KW-1185">Reference proteome</keyword>
<comment type="domain">
    <text evidence="7">The N- and C-terminal barrels adopt an identical fold despite having only 13% of conserved residues.</text>
</comment>
<dbReference type="SMART" id="SM00328">
    <property type="entry name" value="BPI1"/>
    <property type="match status" value="1"/>
</dbReference>
<evidence type="ECO:0000256" key="6">
    <source>
        <dbReference type="PIRSR" id="PIRSR002417-50"/>
    </source>
</evidence>
<dbReference type="SUPFAM" id="SSF55394">
    <property type="entry name" value="Bactericidal permeability-increasing protein, BPI"/>
    <property type="match status" value="2"/>
</dbReference>
<dbReference type="InterPro" id="IPR017943">
    <property type="entry name" value="Bactericidal_perm-incr_a/b_dom"/>
</dbReference>
<evidence type="ECO:0000259" key="10">
    <source>
        <dbReference type="SMART" id="SM00329"/>
    </source>
</evidence>
<dbReference type="InterPro" id="IPR001124">
    <property type="entry name" value="Lipid-bd_serum_glycop_C"/>
</dbReference>
<keyword evidence="5 7" id="KW-0325">Glycoprotein</keyword>
<dbReference type="InterPro" id="IPR017942">
    <property type="entry name" value="Lipid-bd_serum_glycop_N"/>
</dbReference>
<comment type="similarity">
    <text evidence="2">Belongs to the BPI/LBP/Plunc superfamily. BPI/LBP family.</text>
</comment>
<evidence type="ECO:0000256" key="8">
    <source>
        <dbReference type="SAM" id="SignalP"/>
    </source>
</evidence>
<evidence type="ECO:0000313" key="12">
    <source>
        <dbReference type="Proteomes" id="UP000261620"/>
    </source>
</evidence>
<dbReference type="Pfam" id="PF01273">
    <property type="entry name" value="LBP_BPI_CETP"/>
    <property type="match status" value="1"/>
</dbReference>
<dbReference type="InterPro" id="IPR030675">
    <property type="entry name" value="BPI/LBP"/>
</dbReference>
<keyword evidence="7" id="KW-0044">Antibiotic</keyword>
<evidence type="ECO:0000313" key="11">
    <source>
        <dbReference type="Ensembl" id="ENSMMOP00000020355.1"/>
    </source>
</evidence>
<comment type="subcellular location">
    <subcellularLocation>
        <location evidence="1 7">Secreted</location>
    </subcellularLocation>
</comment>
<dbReference type="GO" id="GO:0005615">
    <property type="term" value="C:extracellular space"/>
    <property type="evidence" value="ECO:0007669"/>
    <property type="project" value="UniProtKB-UniRule"/>
</dbReference>
<evidence type="ECO:0000256" key="7">
    <source>
        <dbReference type="RuleBase" id="RU369039"/>
    </source>
</evidence>
<dbReference type="OMA" id="GKMWIAD"/>
<keyword evidence="7" id="KW-0391">Immunity</keyword>
<dbReference type="PANTHER" id="PTHR10504">
    <property type="entry name" value="BACTERICIDAL PERMEABILITY-INCREASING BPI PROTEIN-RELATED"/>
    <property type="match status" value="1"/>
</dbReference>
<comment type="subunit">
    <text evidence="7">Monomer. Homodimer; disulfide-linked.</text>
</comment>
<dbReference type="SMART" id="SM00329">
    <property type="entry name" value="BPI2"/>
    <property type="match status" value="1"/>
</dbReference>
<evidence type="ECO:0000256" key="3">
    <source>
        <dbReference type="ARBA" id="ARBA00022525"/>
    </source>
</evidence>
<dbReference type="PIRSF" id="PIRSF002417">
    <property type="entry name" value="Lipid_binding_protein"/>
    <property type="match status" value="1"/>
</dbReference>
<dbReference type="PANTHER" id="PTHR10504:SF132">
    <property type="entry name" value="BACTERICIDAL PERMEABILITY-INCREASING PROTEIN"/>
    <property type="match status" value="1"/>
</dbReference>
<dbReference type="InterPro" id="IPR032942">
    <property type="entry name" value="BPI/LBP/Plunc"/>
</dbReference>
<keyword evidence="7" id="KW-0399">Innate immunity</keyword>
<comment type="function">
    <text evidence="7">The cytotoxic action of BPI is limited to many species of Gram-negative bacteria; this specificity may be explained by a strong affinity of the very basic N-terminal half for the negatively charged lipopolysaccharides that are unique to the Gram-negative bacterial outer envelope.</text>
</comment>
<dbReference type="Proteomes" id="UP000261620">
    <property type="component" value="Unplaced"/>
</dbReference>
<dbReference type="GO" id="GO:0045087">
    <property type="term" value="P:innate immune response"/>
    <property type="evidence" value="ECO:0007669"/>
    <property type="project" value="UniProtKB-UniRule"/>
</dbReference>
<accession>A0A3Q3WXW6</accession>
<feature type="disulfide bond" evidence="6">
    <location>
        <begin position="152"/>
        <end position="190"/>
    </location>
</feature>
<dbReference type="Ensembl" id="ENSMMOT00000020690.1">
    <property type="protein sequence ID" value="ENSMMOP00000020355.1"/>
    <property type="gene ID" value="ENSMMOG00000015464.1"/>
</dbReference>
<feature type="chain" id="PRO_5018660399" description="Bactericidal permeability-increasing protein" evidence="8">
    <location>
        <begin position="18"/>
        <end position="474"/>
    </location>
</feature>
<reference evidence="11" key="2">
    <citation type="submission" date="2025-09" db="UniProtKB">
        <authorList>
            <consortium name="Ensembl"/>
        </authorList>
    </citation>
    <scope>IDENTIFICATION</scope>
</reference>
<feature type="domain" description="Lipid-binding serum glycoprotein C-terminal" evidence="10">
    <location>
        <begin position="262"/>
        <end position="445"/>
    </location>
</feature>
<dbReference type="GO" id="GO:0050829">
    <property type="term" value="P:defense response to Gram-negative bacterium"/>
    <property type="evidence" value="ECO:0007669"/>
    <property type="project" value="UniProtKB-UniRule"/>
</dbReference>
<reference evidence="11" key="1">
    <citation type="submission" date="2025-08" db="UniProtKB">
        <authorList>
            <consortium name="Ensembl"/>
        </authorList>
    </citation>
    <scope>IDENTIFICATION</scope>
</reference>
<dbReference type="GO" id="GO:0008289">
    <property type="term" value="F:lipid binding"/>
    <property type="evidence" value="ECO:0007669"/>
    <property type="project" value="InterPro"/>
</dbReference>
<keyword evidence="7 8" id="KW-0732">Signal</keyword>
<evidence type="ECO:0000256" key="2">
    <source>
        <dbReference type="ARBA" id="ARBA00007292"/>
    </source>
</evidence>
<evidence type="ECO:0000256" key="5">
    <source>
        <dbReference type="ARBA" id="ARBA00023180"/>
    </source>
</evidence>
<evidence type="ECO:0000256" key="4">
    <source>
        <dbReference type="ARBA" id="ARBA00023157"/>
    </source>
</evidence>
<sequence length="474" mass="52158">MLPHMMVALTLMSLTCGETPAVQVILTNKGLQYGKDACAAWIQDRLELITFPDISGDIQISIFGSIDYTLTGTTITKCDFPDPSVEFYEDYTGFKTSISGLSVAVTGEIMAQWGIIKYSGSFNMAILGVDVTSVLELGKDADGRLSVTSVSCDARIEDVDIQLNGGFRPAVKIFSSEHCRIFTLFTPQICPTVKDSIVNLEYHLQAMNVSFDVNQDITVDLPLTNLSFISASSLNLGLKGEFYSTKMHTEPPFEPQPFMVPEQTGYMLSLGFSEFTLNSASFGYYSAGLLQLLVNDSMIPSLSPVRLNTSSMGSFIPQLPKMYPGLLMDLQVYARDIPLFSFRPGVVELDLQGAIKAFAIQSNGTHIPLFKLNADSKLSGKVWIADGRLKGSMGMNNFTLTLAASDVGPFKRDNDRLGKGIYLPRLKHAELVNTVLEVDTVSFNERHHINVSVWPAEENGIMWIKCVFLPNRAL</sequence>
<keyword evidence="4 6" id="KW-1015">Disulfide bond</keyword>
<dbReference type="AlphaFoldDB" id="A0A3Q3WXW6"/>
<feature type="signal peptide" evidence="8">
    <location>
        <begin position="1"/>
        <end position="17"/>
    </location>
</feature>
<dbReference type="Gene3D" id="3.15.20.10">
    <property type="entry name" value="Bactericidal permeability-increasing protein, domain 2"/>
    <property type="match status" value="1"/>
</dbReference>
<evidence type="ECO:0000259" key="9">
    <source>
        <dbReference type="SMART" id="SM00328"/>
    </source>
</evidence>
<dbReference type="STRING" id="94237.ENSMMOP00000020355"/>
<name>A0A3Q3WXW6_MOLML</name>
<dbReference type="Pfam" id="PF02886">
    <property type="entry name" value="LBP_BPI_CETP_C"/>
    <property type="match status" value="1"/>
</dbReference>
<keyword evidence="3 7" id="KW-0964">Secreted</keyword>